<protein>
    <submittedName>
        <fullName evidence="3">Uncharacterized protein</fullName>
    </submittedName>
</protein>
<keyword evidence="2" id="KW-0732">Signal</keyword>
<feature type="compositionally biased region" description="Polar residues" evidence="1">
    <location>
        <begin position="122"/>
        <end position="136"/>
    </location>
</feature>
<proteinExistence type="predicted"/>
<feature type="non-terminal residue" evidence="3">
    <location>
        <position position="1"/>
    </location>
</feature>
<accession>A0A8H7VUD8</accession>
<keyword evidence="4" id="KW-1185">Reference proteome</keyword>
<dbReference type="EMBL" id="JAEPRE010000136">
    <property type="protein sequence ID" value="KAG2231772.1"/>
    <property type="molecule type" value="Genomic_DNA"/>
</dbReference>
<evidence type="ECO:0000256" key="1">
    <source>
        <dbReference type="SAM" id="MobiDB-lite"/>
    </source>
</evidence>
<reference evidence="3" key="1">
    <citation type="submission" date="2021-01" db="EMBL/GenBank/DDBJ databases">
        <title>Metabolic potential, ecology and presence of endohyphal bacteria is reflected in genomic diversity of Mucoromycotina.</title>
        <authorList>
            <person name="Muszewska A."/>
            <person name="Okrasinska A."/>
            <person name="Steczkiewicz K."/>
            <person name="Drgas O."/>
            <person name="Orlowska M."/>
            <person name="Perlinska-Lenart U."/>
            <person name="Aleksandrzak-Piekarczyk T."/>
            <person name="Szatraj K."/>
            <person name="Zielenkiewicz U."/>
            <person name="Pilsyk S."/>
            <person name="Malc E."/>
            <person name="Mieczkowski P."/>
            <person name="Kruszewska J.S."/>
            <person name="Biernat P."/>
            <person name="Pawlowska J."/>
        </authorList>
    </citation>
    <scope>NUCLEOTIDE SEQUENCE</scope>
    <source>
        <strain evidence="3">WA0000018081</strain>
    </source>
</reference>
<evidence type="ECO:0000256" key="2">
    <source>
        <dbReference type="SAM" id="SignalP"/>
    </source>
</evidence>
<feature type="region of interest" description="Disordered" evidence="1">
    <location>
        <begin position="122"/>
        <end position="144"/>
    </location>
</feature>
<sequence>MKFTTSIVFGLCILVASCSAACSCSSSDQACMDKCVLAANSCIVQCKDGGDACQKACISSHWPASPVSQKDVLGDVSSTVASAMTSADASSAPTGSRSESIHVYSTTSGGSAIMITSTIKPSATNARNPSATSTKVDGTPVGSSAGILSRQMMPIVTMAGVMAM</sequence>
<organism evidence="3 4">
    <name type="scientific">Thamnidium elegans</name>
    <dbReference type="NCBI Taxonomy" id="101142"/>
    <lineage>
        <taxon>Eukaryota</taxon>
        <taxon>Fungi</taxon>
        <taxon>Fungi incertae sedis</taxon>
        <taxon>Mucoromycota</taxon>
        <taxon>Mucoromycotina</taxon>
        <taxon>Mucoromycetes</taxon>
        <taxon>Mucorales</taxon>
        <taxon>Mucorineae</taxon>
        <taxon>Mucoraceae</taxon>
        <taxon>Thamnidium</taxon>
    </lineage>
</organism>
<dbReference type="Proteomes" id="UP000613177">
    <property type="component" value="Unassembled WGS sequence"/>
</dbReference>
<gene>
    <name evidence="3" type="ORF">INT48_004051</name>
</gene>
<feature type="chain" id="PRO_5034825482" evidence="2">
    <location>
        <begin position="21"/>
        <end position="164"/>
    </location>
</feature>
<feature type="signal peptide" evidence="2">
    <location>
        <begin position="1"/>
        <end position="20"/>
    </location>
</feature>
<evidence type="ECO:0000313" key="4">
    <source>
        <dbReference type="Proteomes" id="UP000613177"/>
    </source>
</evidence>
<evidence type="ECO:0000313" key="3">
    <source>
        <dbReference type="EMBL" id="KAG2231772.1"/>
    </source>
</evidence>
<name>A0A8H7VUD8_9FUNG</name>
<dbReference type="PROSITE" id="PS51257">
    <property type="entry name" value="PROKAR_LIPOPROTEIN"/>
    <property type="match status" value="1"/>
</dbReference>
<dbReference type="AlphaFoldDB" id="A0A8H7VUD8"/>
<comment type="caution">
    <text evidence="3">The sequence shown here is derived from an EMBL/GenBank/DDBJ whole genome shotgun (WGS) entry which is preliminary data.</text>
</comment>